<dbReference type="InterPro" id="IPR011990">
    <property type="entry name" value="TPR-like_helical_dom_sf"/>
</dbReference>
<organism evidence="3 4">
    <name type="scientific">Sphingomonas arantia</name>
    <dbReference type="NCBI Taxonomy" id="1460676"/>
    <lineage>
        <taxon>Bacteria</taxon>
        <taxon>Pseudomonadati</taxon>
        <taxon>Pseudomonadota</taxon>
        <taxon>Alphaproteobacteria</taxon>
        <taxon>Sphingomonadales</taxon>
        <taxon>Sphingomonadaceae</taxon>
        <taxon>Sphingomonas</taxon>
    </lineage>
</organism>
<name>A0ABW4TWY3_9SPHN</name>
<dbReference type="Proteomes" id="UP001597400">
    <property type="component" value="Unassembled WGS sequence"/>
</dbReference>
<dbReference type="Pfam" id="PF05036">
    <property type="entry name" value="SPOR"/>
    <property type="match status" value="1"/>
</dbReference>
<dbReference type="Gene3D" id="3.30.70.1070">
    <property type="entry name" value="Sporulation related repeat"/>
    <property type="match status" value="1"/>
</dbReference>
<evidence type="ECO:0000259" key="2">
    <source>
        <dbReference type="PROSITE" id="PS51724"/>
    </source>
</evidence>
<proteinExistence type="predicted"/>
<dbReference type="EMBL" id="JBHUGS010000001">
    <property type="protein sequence ID" value="MFD1950026.1"/>
    <property type="molecule type" value="Genomic_DNA"/>
</dbReference>
<dbReference type="PROSITE" id="PS50005">
    <property type="entry name" value="TPR"/>
    <property type="match status" value="1"/>
</dbReference>
<protein>
    <submittedName>
        <fullName evidence="3">SPOR domain-containing protein</fullName>
    </submittedName>
</protein>
<dbReference type="InterPro" id="IPR007730">
    <property type="entry name" value="SPOR-like_dom"/>
</dbReference>
<accession>A0ABW4TWY3</accession>
<dbReference type="InterPro" id="IPR019734">
    <property type="entry name" value="TPR_rpt"/>
</dbReference>
<dbReference type="InterPro" id="IPR036680">
    <property type="entry name" value="SPOR-like_sf"/>
</dbReference>
<reference evidence="4" key="1">
    <citation type="journal article" date="2019" name="Int. J. Syst. Evol. Microbiol.">
        <title>The Global Catalogue of Microorganisms (GCM) 10K type strain sequencing project: providing services to taxonomists for standard genome sequencing and annotation.</title>
        <authorList>
            <consortium name="The Broad Institute Genomics Platform"/>
            <consortium name="The Broad Institute Genome Sequencing Center for Infectious Disease"/>
            <person name="Wu L."/>
            <person name="Ma J."/>
        </authorList>
    </citation>
    <scope>NUCLEOTIDE SEQUENCE [LARGE SCALE GENOMIC DNA]</scope>
    <source>
        <strain evidence="4">CGMCC 1.12702</strain>
    </source>
</reference>
<keyword evidence="1" id="KW-0802">TPR repeat</keyword>
<dbReference type="PROSITE" id="PS51724">
    <property type="entry name" value="SPOR"/>
    <property type="match status" value="1"/>
</dbReference>
<gene>
    <name evidence="3" type="ORF">ACFSGX_04475</name>
</gene>
<feature type="domain" description="SPOR" evidence="2">
    <location>
        <begin position="343"/>
        <end position="427"/>
    </location>
</feature>
<keyword evidence="4" id="KW-1185">Reference proteome</keyword>
<sequence length="447" mass="46204">MNSRYLNHVAVCTLATTLLVVGCKPAGQTRVASASGRVPSAKTAAAQFATMGETAMRNRNGALAVAMAERAVSVEPGNARYRAQLGQSYLLAGRFASAIDAFRDAAALAPEDGRTLLGQALAQGALDRQDAARASVAAADGRIGAADRGLALALAGDNAGAIALLEPAARMADATPKTRQNLALAYALGGRWDLSRATAAQDLPADRVDARMQAWAVLAKPQPTMDRVAAFLGVTPVTVDQGMPTQLALGAAPTIAPALMPVAPVAVAAVERSVTAVPEPEPVAMVTEDVAETAPLVTRAVVPDPVATPESAQVPVMPERVAPRVQPRIVPPAMLMRTAYAPVPKRGQWAVQLGAFSSGRSIEAAWDKVSKTVRPVAGMVPLSSTVRARGVLFQRLAVGGLASRGEAVALCEQVRAARGVCFVRTTSGEAPVQMAAARRSATRLASR</sequence>
<evidence type="ECO:0000256" key="1">
    <source>
        <dbReference type="PROSITE-ProRule" id="PRU00339"/>
    </source>
</evidence>
<dbReference type="SUPFAM" id="SSF48452">
    <property type="entry name" value="TPR-like"/>
    <property type="match status" value="1"/>
</dbReference>
<comment type="caution">
    <text evidence="3">The sequence shown here is derived from an EMBL/GenBank/DDBJ whole genome shotgun (WGS) entry which is preliminary data.</text>
</comment>
<dbReference type="SMART" id="SM00028">
    <property type="entry name" value="TPR"/>
    <property type="match status" value="2"/>
</dbReference>
<dbReference type="PROSITE" id="PS51257">
    <property type="entry name" value="PROKAR_LIPOPROTEIN"/>
    <property type="match status" value="1"/>
</dbReference>
<dbReference type="RefSeq" id="WP_380927784.1">
    <property type="nucleotide sequence ID" value="NZ_JBHUGS010000001.1"/>
</dbReference>
<feature type="repeat" description="TPR" evidence="1">
    <location>
        <begin position="79"/>
        <end position="112"/>
    </location>
</feature>
<evidence type="ECO:0000313" key="4">
    <source>
        <dbReference type="Proteomes" id="UP001597400"/>
    </source>
</evidence>
<dbReference type="Gene3D" id="1.25.40.10">
    <property type="entry name" value="Tetratricopeptide repeat domain"/>
    <property type="match status" value="1"/>
</dbReference>
<evidence type="ECO:0000313" key="3">
    <source>
        <dbReference type="EMBL" id="MFD1950026.1"/>
    </source>
</evidence>